<keyword evidence="2" id="KW-1133">Transmembrane helix</keyword>
<dbReference type="EMBL" id="BKCJ011260389">
    <property type="protein sequence ID" value="GFD11637.1"/>
    <property type="molecule type" value="Genomic_DNA"/>
</dbReference>
<name>A0A699TND7_TANCI</name>
<evidence type="ECO:0000256" key="1">
    <source>
        <dbReference type="SAM" id="MobiDB-lite"/>
    </source>
</evidence>
<gene>
    <name evidence="3" type="ORF">Tci_883606</name>
</gene>
<feature type="transmembrane region" description="Helical" evidence="2">
    <location>
        <begin position="57"/>
        <end position="75"/>
    </location>
</feature>
<protein>
    <submittedName>
        <fullName evidence="3">Uncharacterized protein</fullName>
    </submittedName>
</protein>
<evidence type="ECO:0000313" key="3">
    <source>
        <dbReference type="EMBL" id="GFD11637.1"/>
    </source>
</evidence>
<reference evidence="3" key="1">
    <citation type="journal article" date="2019" name="Sci. Rep.">
        <title>Draft genome of Tanacetum cinerariifolium, the natural source of mosquito coil.</title>
        <authorList>
            <person name="Yamashiro T."/>
            <person name="Shiraishi A."/>
            <person name="Satake H."/>
            <person name="Nakayama K."/>
        </authorList>
    </citation>
    <scope>NUCLEOTIDE SEQUENCE</scope>
</reference>
<evidence type="ECO:0000256" key="2">
    <source>
        <dbReference type="SAM" id="Phobius"/>
    </source>
</evidence>
<accession>A0A699TND7</accession>
<comment type="caution">
    <text evidence="3">The sequence shown here is derived from an EMBL/GenBank/DDBJ whole genome shotgun (WGS) entry which is preliminary data.</text>
</comment>
<feature type="region of interest" description="Disordered" evidence="1">
    <location>
        <begin position="23"/>
        <end position="47"/>
    </location>
</feature>
<dbReference type="AlphaFoldDB" id="A0A699TND7"/>
<proteinExistence type="predicted"/>
<organism evidence="3">
    <name type="scientific">Tanacetum cinerariifolium</name>
    <name type="common">Dalmatian daisy</name>
    <name type="synonym">Chrysanthemum cinerariifolium</name>
    <dbReference type="NCBI Taxonomy" id="118510"/>
    <lineage>
        <taxon>Eukaryota</taxon>
        <taxon>Viridiplantae</taxon>
        <taxon>Streptophyta</taxon>
        <taxon>Embryophyta</taxon>
        <taxon>Tracheophyta</taxon>
        <taxon>Spermatophyta</taxon>
        <taxon>Magnoliopsida</taxon>
        <taxon>eudicotyledons</taxon>
        <taxon>Gunneridae</taxon>
        <taxon>Pentapetalae</taxon>
        <taxon>asterids</taxon>
        <taxon>campanulids</taxon>
        <taxon>Asterales</taxon>
        <taxon>Asteraceae</taxon>
        <taxon>Asteroideae</taxon>
        <taxon>Anthemideae</taxon>
        <taxon>Anthemidinae</taxon>
        <taxon>Tanacetum</taxon>
    </lineage>
</organism>
<sequence length="95" mass="10374">MGKPGRRHGRSPAPECIGCVEGTWGSETSQYPQEEKTNSDSVSSGERKRMRLNQFRVIPGRGCGVGVVGVFWTGLPPGRGVRKSWCSRRAWDGPA</sequence>
<keyword evidence="2" id="KW-0472">Membrane</keyword>
<keyword evidence="2" id="KW-0812">Transmembrane</keyword>